<proteinExistence type="inferred from homology"/>
<dbReference type="GO" id="GO:0016887">
    <property type="term" value="F:ATP hydrolysis activity"/>
    <property type="evidence" value="ECO:0007669"/>
    <property type="project" value="InterPro"/>
</dbReference>
<dbReference type="CDD" id="cd18578">
    <property type="entry name" value="ABC_6TM_Pgp_ABCB1_D2_like"/>
    <property type="match status" value="1"/>
</dbReference>
<feature type="domain" description="ABC transporter" evidence="10">
    <location>
        <begin position="1015"/>
        <end position="1285"/>
    </location>
</feature>
<dbReference type="InterPro" id="IPR003593">
    <property type="entry name" value="AAA+_ATPase"/>
</dbReference>
<evidence type="ECO:0000256" key="4">
    <source>
        <dbReference type="ARBA" id="ARBA00022741"/>
    </source>
</evidence>
<dbReference type="CDD" id="cd18577">
    <property type="entry name" value="ABC_6TM_Pgp_ABCB1_D1_like"/>
    <property type="match status" value="1"/>
</dbReference>
<keyword evidence="3 9" id="KW-0812">Transmembrane</keyword>
<organism evidence="12 13">
    <name type="scientific">Euplotes crassus</name>
    <dbReference type="NCBI Taxonomy" id="5936"/>
    <lineage>
        <taxon>Eukaryota</taxon>
        <taxon>Sar</taxon>
        <taxon>Alveolata</taxon>
        <taxon>Ciliophora</taxon>
        <taxon>Intramacronucleata</taxon>
        <taxon>Spirotrichea</taxon>
        <taxon>Hypotrichia</taxon>
        <taxon>Euplotida</taxon>
        <taxon>Euplotidae</taxon>
        <taxon>Moneuplotes</taxon>
    </lineage>
</organism>
<dbReference type="Pfam" id="PF00005">
    <property type="entry name" value="ABC_tran"/>
    <property type="match status" value="2"/>
</dbReference>
<feature type="transmembrane region" description="Helical" evidence="9">
    <location>
        <begin position="835"/>
        <end position="854"/>
    </location>
</feature>
<dbReference type="InterPro" id="IPR011527">
    <property type="entry name" value="ABC1_TM_dom"/>
</dbReference>
<comment type="subcellular location">
    <subcellularLocation>
        <location evidence="1">Membrane</location>
        <topology evidence="1">Multi-pass membrane protein</topology>
    </subcellularLocation>
</comment>
<evidence type="ECO:0000256" key="9">
    <source>
        <dbReference type="SAM" id="Phobius"/>
    </source>
</evidence>
<evidence type="ECO:0000256" key="2">
    <source>
        <dbReference type="ARBA" id="ARBA00007577"/>
    </source>
</evidence>
<name>A0AAD1X852_EUPCR</name>
<feature type="domain" description="ABC transporter" evidence="10">
    <location>
        <begin position="365"/>
        <end position="602"/>
    </location>
</feature>
<evidence type="ECO:0000256" key="1">
    <source>
        <dbReference type="ARBA" id="ARBA00004141"/>
    </source>
</evidence>
<evidence type="ECO:0000256" key="7">
    <source>
        <dbReference type="ARBA" id="ARBA00023136"/>
    </source>
</evidence>
<dbReference type="InterPro" id="IPR027417">
    <property type="entry name" value="P-loop_NTPase"/>
</dbReference>
<feature type="transmembrane region" description="Helical" evidence="9">
    <location>
        <begin position="728"/>
        <end position="747"/>
    </location>
</feature>
<dbReference type="PROSITE" id="PS00211">
    <property type="entry name" value="ABC_TRANSPORTER_1"/>
    <property type="match status" value="2"/>
</dbReference>
<feature type="transmembrane region" description="Helical" evidence="9">
    <location>
        <begin position="258"/>
        <end position="280"/>
    </location>
</feature>
<feature type="transmembrane region" description="Helical" evidence="9">
    <location>
        <begin position="181"/>
        <end position="201"/>
    </location>
</feature>
<feature type="transmembrane region" description="Helical" evidence="9">
    <location>
        <begin position="33"/>
        <end position="56"/>
    </location>
</feature>
<dbReference type="InterPro" id="IPR017871">
    <property type="entry name" value="ABC_transporter-like_CS"/>
</dbReference>
<evidence type="ECO:0000256" key="5">
    <source>
        <dbReference type="ARBA" id="ARBA00022840"/>
    </source>
</evidence>
<evidence type="ECO:0000313" key="12">
    <source>
        <dbReference type="EMBL" id="CAI2366684.1"/>
    </source>
</evidence>
<protein>
    <submittedName>
        <fullName evidence="12">Uncharacterized protein</fullName>
    </submittedName>
</protein>
<evidence type="ECO:0000259" key="10">
    <source>
        <dbReference type="PROSITE" id="PS50893"/>
    </source>
</evidence>
<dbReference type="PANTHER" id="PTHR43394">
    <property type="entry name" value="ATP-DEPENDENT PERMEASE MDL1, MITOCHONDRIAL"/>
    <property type="match status" value="1"/>
</dbReference>
<dbReference type="Pfam" id="PF00664">
    <property type="entry name" value="ABC_membrane"/>
    <property type="match status" value="2"/>
</dbReference>
<dbReference type="InterPro" id="IPR036640">
    <property type="entry name" value="ABC1_TM_sf"/>
</dbReference>
<keyword evidence="4" id="KW-0547">Nucleotide-binding</keyword>
<dbReference type="PANTHER" id="PTHR43394:SF27">
    <property type="entry name" value="ATP-DEPENDENT TRANSLOCASE ABCB1-LIKE"/>
    <property type="match status" value="1"/>
</dbReference>
<dbReference type="SUPFAM" id="SSF90123">
    <property type="entry name" value="ABC transporter transmembrane region"/>
    <property type="match status" value="2"/>
</dbReference>
<evidence type="ECO:0000259" key="11">
    <source>
        <dbReference type="PROSITE" id="PS50929"/>
    </source>
</evidence>
<dbReference type="Gene3D" id="1.20.1560.10">
    <property type="entry name" value="ABC transporter type 1, transmembrane domain"/>
    <property type="match status" value="1"/>
</dbReference>
<feature type="transmembrane region" description="Helical" evidence="9">
    <location>
        <begin position="82"/>
        <end position="105"/>
    </location>
</feature>
<keyword evidence="6 9" id="KW-1133">Transmembrane helix</keyword>
<feature type="transmembrane region" description="Helical" evidence="9">
    <location>
        <begin position="300"/>
        <end position="322"/>
    </location>
</feature>
<feature type="transmembrane region" description="Helical" evidence="9">
    <location>
        <begin position="155"/>
        <end position="175"/>
    </location>
</feature>
<accession>A0AAD1X852</accession>
<feature type="domain" description="ABC transmembrane type-1" evidence="11">
    <location>
        <begin position="36"/>
        <end position="330"/>
    </location>
</feature>
<dbReference type="GO" id="GO:0090374">
    <property type="term" value="P:oligopeptide export from mitochondrion"/>
    <property type="evidence" value="ECO:0007669"/>
    <property type="project" value="TreeGrafter"/>
</dbReference>
<evidence type="ECO:0000256" key="6">
    <source>
        <dbReference type="ARBA" id="ARBA00022989"/>
    </source>
</evidence>
<sequence length="1288" mass="143328">MEENKNVQAVQPEKPKLCSYSELFQFLHGSDRWLLLIGFIAGIAGGLSMPAFVFFFGKLTDSFSPEEGGAETLNQITRLSKIYLIIGAIIWVLSFIFFSFWGIIAEKVGYEFKYRYLRAILQQEAAWYDEKDPLELPTKISNECAKIQAASGEKLIMIFNSMSQSLGGFVIAFTIGWKYSFAALGIFPLLGCGIAIMGVGIKMGYAKSAASYAKSSSYAEQALNSIKVVSAFGQEKREIDNYVRHLDEARKAGQTGKAIIATSLALFNFLIFLSYAYGLFVGGQFVKARIWNHNKGRPYSSGDIISVFFGVLIGIFASGASAPNFKTVSEGRIAAYNALQVIHRQPKIMIDDASAKDVSEISSDISFENVSFKYTTREEKALDNISCTIQKGKTTAFVGPSGSGKSTIVKLLERFYDPDQGRVLVNGHDLKQLNLRQFRHKVGYVGQEPVLFNESIKDNMLNAKPDATEDEIIHALEQANAMTFINRLSEGIKTNAGASGGQLSGGEKQRIALARAFLKQPDLLILDEATSALDRRNETEVQKAIENINRETDITTVVIAHRLSTIKKADKIIVIDKGQIKEVGNHDSLLEQYPEGIYAGLVNTQQHAEVTPNSDDELDVSPRELEKFEPTLNKTPSQLDAQRKLEKEMSEEADREKEEQDKEINDLRILRKKNGFFKRLCAHNKPVIFVFIGILACMISGSLFPTFAVFWTKILFVMMDFSNMGSQLLKYCGLLLGIGFVALVVIFTEKFLFGSLAETMSRNIREETYSAILRKHVGWFDSQENTPGQLNTILSTEVNTLNGASTESVAVMFQSFTGLLIGVGLALFFEWRISLVALAVAPVMMLSAAINSKVKVSDLVEGQKNEVKVNSTVSDTIVNYTTVASFANEFVLIKKYQEILSIKLKKDIMKCYISGMLFGFSQFMQFGMYTVMFWSGAKFVEKYNVNPQNLFTAIYIMMFAAIGAGQAQQHGPAAGKGIEAATKIYNIIDEPSLIDPFQLNSNERIATKENIKGRIEFKNVWFRYPTRTDNWILKGLNMTISQNECVGLVGQSGGGKSTIIQLLYRFYDPQKGQILVDGHDIKEYNVRSLRAQFGLVQQEPVLFNYSVKDNISYAKEHATLKEIKDAAIVANAHDFIQEIEFDANASKEETKFPENAMTPLRSSDYSDTSFEELPPGYNTLCGVKGSKFSGGQKQRIAVARAIITRPQLLMLDEATSALDEESQKKVQDALDNVMKETTSIVIAHRLTTIRKCDRLIVLDQGVMSEEGSYDELMRAGGQFAQISSDMQA</sequence>
<evidence type="ECO:0000256" key="3">
    <source>
        <dbReference type="ARBA" id="ARBA00022692"/>
    </source>
</evidence>
<dbReference type="SMART" id="SM00382">
    <property type="entry name" value="AAA"/>
    <property type="match status" value="2"/>
</dbReference>
<feature type="region of interest" description="Disordered" evidence="8">
    <location>
        <begin position="626"/>
        <end position="659"/>
    </location>
</feature>
<feature type="compositionally biased region" description="Basic and acidic residues" evidence="8">
    <location>
        <begin position="641"/>
        <end position="659"/>
    </location>
</feature>
<feature type="transmembrane region" description="Helical" evidence="9">
    <location>
        <begin position="687"/>
        <end position="708"/>
    </location>
</feature>
<comment type="similarity">
    <text evidence="2">Belongs to the ABC transporter superfamily. ABCB family. Multidrug resistance exporter (TC 3.A.1.201) subfamily.</text>
</comment>
<dbReference type="GO" id="GO:0005524">
    <property type="term" value="F:ATP binding"/>
    <property type="evidence" value="ECO:0007669"/>
    <property type="project" value="UniProtKB-KW"/>
</dbReference>
<evidence type="ECO:0000313" key="13">
    <source>
        <dbReference type="Proteomes" id="UP001295684"/>
    </source>
</evidence>
<feature type="transmembrane region" description="Helical" evidence="9">
    <location>
        <begin position="911"/>
        <end position="937"/>
    </location>
</feature>
<dbReference type="PROSITE" id="PS50893">
    <property type="entry name" value="ABC_TRANSPORTER_2"/>
    <property type="match status" value="2"/>
</dbReference>
<dbReference type="SUPFAM" id="SSF52540">
    <property type="entry name" value="P-loop containing nucleoside triphosphate hydrolases"/>
    <property type="match status" value="2"/>
</dbReference>
<dbReference type="InterPro" id="IPR003439">
    <property type="entry name" value="ABC_transporter-like_ATP-bd"/>
</dbReference>
<feature type="transmembrane region" description="Helical" evidence="9">
    <location>
        <begin position="809"/>
        <end position="829"/>
    </location>
</feature>
<reference evidence="12" key="1">
    <citation type="submission" date="2023-07" db="EMBL/GenBank/DDBJ databases">
        <authorList>
            <consortium name="AG Swart"/>
            <person name="Singh M."/>
            <person name="Singh A."/>
            <person name="Seah K."/>
            <person name="Emmerich C."/>
        </authorList>
    </citation>
    <scope>NUCLEOTIDE SEQUENCE</scope>
    <source>
        <strain evidence="12">DP1</strain>
    </source>
</reference>
<gene>
    <name evidence="12" type="ORF">ECRASSUSDP1_LOCUS7957</name>
</gene>
<dbReference type="EMBL" id="CAMPGE010007768">
    <property type="protein sequence ID" value="CAI2366684.1"/>
    <property type="molecule type" value="Genomic_DNA"/>
</dbReference>
<keyword evidence="13" id="KW-1185">Reference proteome</keyword>
<keyword evidence="7 9" id="KW-0472">Membrane</keyword>
<dbReference type="Proteomes" id="UP001295684">
    <property type="component" value="Unassembled WGS sequence"/>
</dbReference>
<keyword evidence="5" id="KW-0067">ATP-binding</keyword>
<dbReference type="Gene3D" id="3.40.50.300">
    <property type="entry name" value="P-loop containing nucleotide triphosphate hydrolases"/>
    <property type="match status" value="2"/>
</dbReference>
<dbReference type="InterPro" id="IPR039421">
    <property type="entry name" value="Type_1_exporter"/>
</dbReference>
<dbReference type="GO" id="GO:0005743">
    <property type="term" value="C:mitochondrial inner membrane"/>
    <property type="evidence" value="ECO:0007669"/>
    <property type="project" value="TreeGrafter"/>
</dbReference>
<evidence type="ECO:0000256" key="8">
    <source>
        <dbReference type="SAM" id="MobiDB-lite"/>
    </source>
</evidence>
<dbReference type="FunFam" id="3.40.50.300:FF:000218">
    <property type="entry name" value="Multidrug ABC transporter ATP-binding protein"/>
    <property type="match status" value="1"/>
</dbReference>
<comment type="caution">
    <text evidence="12">The sequence shown here is derived from an EMBL/GenBank/DDBJ whole genome shotgun (WGS) entry which is preliminary data.</text>
</comment>
<feature type="domain" description="ABC transmembrane type-1" evidence="11">
    <location>
        <begin position="688"/>
        <end position="976"/>
    </location>
</feature>
<dbReference type="PROSITE" id="PS50929">
    <property type="entry name" value="ABC_TM1F"/>
    <property type="match status" value="2"/>
</dbReference>
<dbReference type="GO" id="GO:0015421">
    <property type="term" value="F:ABC-type oligopeptide transporter activity"/>
    <property type="evidence" value="ECO:0007669"/>
    <property type="project" value="TreeGrafter"/>
</dbReference>